<proteinExistence type="predicted"/>
<evidence type="ECO:0000313" key="5">
    <source>
        <dbReference type="Proteomes" id="UP001623661"/>
    </source>
</evidence>
<evidence type="ECO:0000313" key="4">
    <source>
        <dbReference type="EMBL" id="MFL0268022.1"/>
    </source>
</evidence>
<dbReference type="PROSITE" id="PS51186">
    <property type="entry name" value="GNAT"/>
    <property type="match status" value="1"/>
</dbReference>
<keyword evidence="2 4" id="KW-0012">Acyltransferase</keyword>
<dbReference type="InterPro" id="IPR000182">
    <property type="entry name" value="GNAT_dom"/>
</dbReference>
<evidence type="ECO:0000256" key="2">
    <source>
        <dbReference type="ARBA" id="ARBA00023315"/>
    </source>
</evidence>
<organism evidence="4 5">
    <name type="scientific">Candidatus Clostridium radicumherbarum</name>
    <dbReference type="NCBI Taxonomy" id="3381662"/>
    <lineage>
        <taxon>Bacteria</taxon>
        <taxon>Bacillati</taxon>
        <taxon>Bacillota</taxon>
        <taxon>Clostridia</taxon>
        <taxon>Eubacteriales</taxon>
        <taxon>Clostridiaceae</taxon>
        <taxon>Clostridium</taxon>
    </lineage>
</organism>
<dbReference type="EMBL" id="JBJHZY010000001">
    <property type="protein sequence ID" value="MFL0268022.1"/>
    <property type="molecule type" value="Genomic_DNA"/>
</dbReference>
<keyword evidence="5" id="KW-1185">Reference proteome</keyword>
<sequence>MSRLIRYANLNDTDILGKIHSESSREGFKGIIPDYILNDIFSIERRTKRFISEISEGSPRTAVVFEKNEPAGLISFGKCRSGINDKLWIEIWRVYLTPKFWGRGVAKELIEWGINEIQKENFSNIELWVLEENIRARKFYEKMGFKHDNTVQITNMGKELKELRYIRA</sequence>
<evidence type="ECO:0000256" key="1">
    <source>
        <dbReference type="ARBA" id="ARBA00022679"/>
    </source>
</evidence>
<dbReference type="CDD" id="cd04301">
    <property type="entry name" value="NAT_SF"/>
    <property type="match status" value="1"/>
</dbReference>
<dbReference type="InterPro" id="IPR016181">
    <property type="entry name" value="Acyl_CoA_acyltransferase"/>
</dbReference>
<dbReference type="Pfam" id="PF00583">
    <property type="entry name" value="Acetyltransf_1"/>
    <property type="match status" value="1"/>
</dbReference>
<dbReference type="Proteomes" id="UP001623661">
    <property type="component" value="Unassembled WGS sequence"/>
</dbReference>
<dbReference type="PANTHER" id="PTHR43420">
    <property type="entry name" value="ACETYLTRANSFERASE"/>
    <property type="match status" value="1"/>
</dbReference>
<comment type="caution">
    <text evidence="4">The sequence shown here is derived from an EMBL/GenBank/DDBJ whole genome shotgun (WGS) entry which is preliminary data.</text>
</comment>
<dbReference type="SUPFAM" id="SSF55729">
    <property type="entry name" value="Acyl-CoA N-acyltransferases (Nat)"/>
    <property type="match status" value="1"/>
</dbReference>
<reference evidence="4 5" key="1">
    <citation type="submission" date="2024-11" db="EMBL/GenBank/DDBJ databases">
        <authorList>
            <person name="Heng Y.C."/>
            <person name="Lim A.C.H."/>
            <person name="Lee J.K.Y."/>
            <person name="Kittelmann S."/>
        </authorList>
    </citation>
    <scope>NUCLEOTIDE SEQUENCE [LARGE SCALE GENOMIC DNA]</scope>
    <source>
        <strain evidence="4 5">WILCCON 0202</strain>
    </source>
</reference>
<accession>A0ABW8TVB9</accession>
<gene>
    <name evidence="4" type="ORF">ACJDUH_07900</name>
</gene>
<dbReference type="Gene3D" id="3.40.630.30">
    <property type="match status" value="1"/>
</dbReference>
<evidence type="ECO:0000259" key="3">
    <source>
        <dbReference type="PROSITE" id="PS51186"/>
    </source>
</evidence>
<name>A0ABW8TVB9_9CLOT</name>
<dbReference type="PANTHER" id="PTHR43420:SF47">
    <property type="entry name" value="N-ACETYLTRANSFERASE DOMAIN-CONTAINING PROTEIN"/>
    <property type="match status" value="1"/>
</dbReference>
<dbReference type="InterPro" id="IPR050680">
    <property type="entry name" value="YpeA/RimI_acetyltransf"/>
</dbReference>
<dbReference type="GO" id="GO:0016746">
    <property type="term" value="F:acyltransferase activity"/>
    <property type="evidence" value="ECO:0007669"/>
    <property type="project" value="UniProtKB-KW"/>
</dbReference>
<protein>
    <submittedName>
        <fullName evidence="4">GNAT family N-acetyltransferase</fullName>
        <ecNumber evidence="4">2.3.-.-</ecNumber>
    </submittedName>
</protein>
<feature type="domain" description="N-acetyltransferase" evidence="3">
    <location>
        <begin position="3"/>
        <end position="168"/>
    </location>
</feature>
<dbReference type="EC" id="2.3.-.-" evidence="4"/>
<dbReference type="RefSeq" id="WP_406764605.1">
    <property type="nucleotide sequence ID" value="NZ_JBJHZY010000001.1"/>
</dbReference>
<keyword evidence="1 4" id="KW-0808">Transferase</keyword>